<dbReference type="RefSeq" id="WP_170917385.1">
    <property type="nucleotide sequence ID" value="NZ_FUZT01000005.1"/>
</dbReference>
<dbReference type="STRING" id="36842.SAMN02194393_02387"/>
<dbReference type="InterPro" id="IPR023804">
    <property type="entry name" value="DUF3792_TM"/>
</dbReference>
<keyword evidence="1" id="KW-1133">Transmembrane helix</keyword>
<evidence type="ECO:0000256" key="1">
    <source>
        <dbReference type="SAM" id="Phobius"/>
    </source>
</evidence>
<dbReference type="Pfam" id="PF12670">
    <property type="entry name" value="DUF3792"/>
    <property type="match status" value="1"/>
</dbReference>
<dbReference type="EMBL" id="FUZT01000005">
    <property type="protein sequence ID" value="SKC70168.1"/>
    <property type="molecule type" value="Genomic_DNA"/>
</dbReference>
<gene>
    <name evidence="2" type="ORF">SAMN02194393_02387</name>
</gene>
<evidence type="ECO:0000313" key="3">
    <source>
        <dbReference type="Proteomes" id="UP000190285"/>
    </source>
</evidence>
<reference evidence="2 3" key="1">
    <citation type="submission" date="2017-02" db="EMBL/GenBank/DDBJ databases">
        <authorList>
            <person name="Peterson S.W."/>
        </authorList>
    </citation>
    <scope>NUCLEOTIDE SEQUENCE [LARGE SCALE GENOMIC DNA]</scope>
    <source>
        <strain evidence="2 3">M1</strain>
    </source>
</reference>
<feature type="transmembrane region" description="Helical" evidence="1">
    <location>
        <begin position="110"/>
        <end position="130"/>
    </location>
</feature>
<dbReference type="NCBIfam" id="TIGR04086">
    <property type="entry name" value="TIGR04086_membr"/>
    <property type="match status" value="1"/>
</dbReference>
<feature type="transmembrane region" description="Helical" evidence="1">
    <location>
        <begin position="77"/>
        <end position="98"/>
    </location>
</feature>
<organism evidence="2 3">
    <name type="scientific">Maledivibacter halophilus</name>
    <dbReference type="NCBI Taxonomy" id="36842"/>
    <lineage>
        <taxon>Bacteria</taxon>
        <taxon>Bacillati</taxon>
        <taxon>Bacillota</taxon>
        <taxon>Clostridia</taxon>
        <taxon>Peptostreptococcales</taxon>
        <taxon>Caminicellaceae</taxon>
        <taxon>Maledivibacter</taxon>
    </lineage>
</organism>
<name>A0A1T5L427_9FIRM</name>
<keyword evidence="1" id="KW-0812">Transmembrane</keyword>
<keyword evidence="3" id="KW-1185">Reference proteome</keyword>
<dbReference type="Proteomes" id="UP000190285">
    <property type="component" value="Unassembled WGS sequence"/>
</dbReference>
<evidence type="ECO:0000313" key="2">
    <source>
        <dbReference type="EMBL" id="SKC70168.1"/>
    </source>
</evidence>
<sequence>MAKAKFINSKEKMPRMTYFKSIVKSLIFTLAIMLILAAIITFTSVSESIMPLITSIIIIFSIAFSGLLSAKEIRKNGFIHGLFTGAIYILFILILSWILIKDFSIDKFAIIKGIIGIIAGGIGGMIGVNLK</sequence>
<accession>A0A1T5L427</accession>
<feature type="transmembrane region" description="Helical" evidence="1">
    <location>
        <begin position="21"/>
        <end position="43"/>
    </location>
</feature>
<feature type="transmembrane region" description="Helical" evidence="1">
    <location>
        <begin position="49"/>
        <end position="70"/>
    </location>
</feature>
<proteinExistence type="predicted"/>
<protein>
    <submittedName>
        <fullName evidence="2">Putative membrane protein, TIGR04086 family</fullName>
    </submittedName>
</protein>
<keyword evidence="1" id="KW-0472">Membrane</keyword>
<dbReference type="AlphaFoldDB" id="A0A1T5L427"/>